<dbReference type="EMBL" id="GBRH01204767">
    <property type="protein sequence ID" value="JAD93128.1"/>
    <property type="molecule type" value="Transcribed_RNA"/>
</dbReference>
<reference evidence="1" key="2">
    <citation type="journal article" date="2015" name="Data Brief">
        <title>Shoot transcriptome of the giant reed, Arundo donax.</title>
        <authorList>
            <person name="Barrero R.A."/>
            <person name="Guerrero F.D."/>
            <person name="Moolhuijzen P."/>
            <person name="Goolsby J.A."/>
            <person name="Tidwell J."/>
            <person name="Bellgard S.E."/>
            <person name="Bellgard M.I."/>
        </authorList>
    </citation>
    <scope>NUCLEOTIDE SEQUENCE</scope>
    <source>
        <tissue evidence="1">Shoot tissue taken approximately 20 cm above the soil surface</tissue>
    </source>
</reference>
<protein>
    <submittedName>
        <fullName evidence="1">Uncharacterized protein</fullName>
    </submittedName>
</protein>
<evidence type="ECO:0000313" key="1">
    <source>
        <dbReference type="EMBL" id="JAD93128.1"/>
    </source>
</evidence>
<accession>A0A0A9E2A2</accession>
<name>A0A0A9E2A2_ARUDO</name>
<sequence>MLCTQLRPNPDASAGCWLSSDTSSARGEAMAYDCSDWLFPVATPQ</sequence>
<proteinExistence type="predicted"/>
<reference evidence="1" key="1">
    <citation type="submission" date="2014-09" db="EMBL/GenBank/DDBJ databases">
        <authorList>
            <person name="Magalhaes I.L.F."/>
            <person name="Oliveira U."/>
            <person name="Santos F.R."/>
            <person name="Vidigal T.H.D.A."/>
            <person name="Brescovit A.D."/>
            <person name="Santos A.J."/>
        </authorList>
    </citation>
    <scope>NUCLEOTIDE SEQUENCE</scope>
    <source>
        <tissue evidence="1">Shoot tissue taken approximately 20 cm above the soil surface</tissue>
    </source>
</reference>
<organism evidence="1">
    <name type="scientific">Arundo donax</name>
    <name type="common">Giant reed</name>
    <name type="synonym">Donax arundinaceus</name>
    <dbReference type="NCBI Taxonomy" id="35708"/>
    <lineage>
        <taxon>Eukaryota</taxon>
        <taxon>Viridiplantae</taxon>
        <taxon>Streptophyta</taxon>
        <taxon>Embryophyta</taxon>
        <taxon>Tracheophyta</taxon>
        <taxon>Spermatophyta</taxon>
        <taxon>Magnoliopsida</taxon>
        <taxon>Liliopsida</taxon>
        <taxon>Poales</taxon>
        <taxon>Poaceae</taxon>
        <taxon>PACMAD clade</taxon>
        <taxon>Arundinoideae</taxon>
        <taxon>Arundineae</taxon>
        <taxon>Arundo</taxon>
    </lineage>
</organism>
<dbReference type="AlphaFoldDB" id="A0A0A9E2A2"/>